<reference evidence="2 3" key="2">
    <citation type="submission" date="2018-11" db="EMBL/GenBank/DDBJ databases">
        <authorList>
            <consortium name="Pathogen Informatics"/>
        </authorList>
    </citation>
    <scope>NUCLEOTIDE SEQUENCE [LARGE SCALE GENOMIC DNA]</scope>
</reference>
<dbReference type="WBParaSite" id="SBAD_0001229801-mRNA-1">
    <property type="protein sequence ID" value="SBAD_0001229801-mRNA-1"/>
    <property type="gene ID" value="SBAD_0001229801"/>
</dbReference>
<sequence>MCTTVLNGAFILGTLAGVSLVITALVTPAWLVGHDERETIGLFHHCYARKDMIKECISIWKVNSII</sequence>
<gene>
    <name evidence="2" type="ORF">SBAD_LOCUS11901</name>
</gene>
<keyword evidence="1" id="KW-1133">Transmembrane helix</keyword>
<dbReference type="AlphaFoldDB" id="A0A183J7Q3"/>
<organism evidence="4">
    <name type="scientific">Soboliphyme baturini</name>
    <dbReference type="NCBI Taxonomy" id="241478"/>
    <lineage>
        <taxon>Eukaryota</taxon>
        <taxon>Metazoa</taxon>
        <taxon>Ecdysozoa</taxon>
        <taxon>Nematoda</taxon>
        <taxon>Enoplea</taxon>
        <taxon>Dorylaimia</taxon>
        <taxon>Dioctophymatida</taxon>
        <taxon>Dioctophymatoidea</taxon>
        <taxon>Soboliphymatidae</taxon>
        <taxon>Soboliphyme</taxon>
    </lineage>
</organism>
<feature type="transmembrane region" description="Helical" evidence="1">
    <location>
        <begin position="6"/>
        <end position="32"/>
    </location>
</feature>
<keyword evidence="1" id="KW-0472">Membrane</keyword>
<evidence type="ECO:0000256" key="1">
    <source>
        <dbReference type="SAM" id="Phobius"/>
    </source>
</evidence>
<name>A0A183J7Q3_9BILA</name>
<accession>A0A183J7Q3</accession>
<reference evidence="4" key="1">
    <citation type="submission" date="2016-06" db="UniProtKB">
        <authorList>
            <consortium name="WormBaseParasite"/>
        </authorList>
    </citation>
    <scope>IDENTIFICATION</scope>
</reference>
<dbReference type="EMBL" id="UZAM01016579">
    <property type="protein sequence ID" value="VDP43877.1"/>
    <property type="molecule type" value="Genomic_DNA"/>
</dbReference>
<keyword evidence="1" id="KW-0812">Transmembrane</keyword>
<evidence type="ECO:0000313" key="4">
    <source>
        <dbReference type="WBParaSite" id="SBAD_0001229801-mRNA-1"/>
    </source>
</evidence>
<dbReference type="Proteomes" id="UP000270296">
    <property type="component" value="Unassembled WGS sequence"/>
</dbReference>
<keyword evidence="3" id="KW-1185">Reference proteome</keyword>
<evidence type="ECO:0000313" key="2">
    <source>
        <dbReference type="EMBL" id="VDP43877.1"/>
    </source>
</evidence>
<dbReference type="Gene3D" id="1.20.140.150">
    <property type="match status" value="1"/>
</dbReference>
<proteinExistence type="predicted"/>
<protein>
    <submittedName>
        <fullName evidence="4">Inner membrane protein</fullName>
    </submittedName>
</protein>
<evidence type="ECO:0000313" key="3">
    <source>
        <dbReference type="Proteomes" id="UP000270296"/>
    </source>
</evidence>